<dbReference type="OrthoDB" id="1093741at2"/>
<evidence type="ECO:0000313" key="2">
    <source>
        <dbReference type="Proteomes" id="UP000233435"/>
    </source>
</evidence>
<gene>
    <name evidence="1" type="ORF">CSW08_07680</name>
</gene>
<comment type="caution">
    <text evidence="1">The sequence shown here is derived from an EMBL/GenBank/DDBJ whole genome shotgun (WGS) entry which is preliminary data.</text>
</comment>
<dbReference type="RefSeq" id="WP_106659326.1">
    <property type="nucleotide sequence ID" value="NZ_PJEO01000023.1"/>
</dbReference>
<sequence>MKTTLNKFLKKAILVVVHFIFLFGYSQMGVQNNKIDDVKLLKEKPLLVVLASDGSKLANGNFNEYLKKAVNAIWKFSPSVEFISQDAYDALLEDETKIHEYAYLDFITFNDVGNAPAHSFIVGFTDKRVSPHYVSIYSIDDPYTYGDIFFYITQLHNDLNNTVNLDKKDLKKQNISLYTHISSSAIRDKTLLLDKNDINEDLEEEITNLYGHNYKIVDKDIIDKALTERDTSTIFFRKIMIVPRPIIRSTQGAIIDGSTHDNGMFRRYPDEIRGTALNAIYYNAIFDAETSEIIFVGRPSFKDKKIDEKDFKTINKALD</sequence>
<proteinExistence type="predicted"/>
<reference evidence="1 2" key="1">
    <citation type="submission" date="2017-12" db="EMBL/GenBank/DDBJ databases">
        <title>Confluentibacter flavum sp. nov., isolated from the saline lake.</title>
        <authorList>
            <person name="Yu L."/>
        </authorList>
    </citation>
    <scope>NUCLEOTIDE SEQUENCE [LARGE SCALE GENOMIC DNA]</scope>
    <source>
        <strain evidence="1 2">3B</strain>
    </source>
</reference>
<dbReference type="Proteomes" id="UP000233435">
    <property type="component" value="Unassembled WGS sequence"/>
</dbReference>
<organism evidence="1 2">
    <name type="scientific">Confluentibacter flavum</name>
    <dbReference type="NCBI Taxonomy" id="1909700"/>
    <lineage>
        <taxon>Bacteria</taxon>
        <taxon>Pseudomonadati</taxon>
        <taxon>Bacteroidota</taxon>
        <taxon>Flavobacteriia</taxon>
        <taxon>Flavobacteriales</taxon>
        <taxon>Flavobacteriaceae</taxon>
        <taxon>Confluentibacter</taxon>
    </lineage>
</organism>
<accession>A0A2N3HKM0</accession>
<protein>
    <submittedName>
        <fullName evidence="1">Uncharacterized protein</fullName>
    </submittedName>
</protein>
<evidence type="ECO:0000313" key="1">
    <source>
        <dbReference type="EMBL" id="PKQ45496.1"/>
    </source>
</evidence>
<dbReference type="EMBL" id="PJEO01000023">
    <property type="protein sequence ID" value="PKQ45496.1"/>
    <property type="molecule type" value="Genomic_DNA"/>
</dbReference>
<name>A0A2N3HKM0_9FLAO</name>
<dbReference type="AlphaFoldDB" id="A0A2N3HKM0"/>
<keyword evidence="2" id="KW-1185">Reference proteome</keyword>